<comment type="similarity">
    <text evidence="1">Belongs to the bacterial solute-binding protein 1 family.</text>
</comment>
<gene>
    <name evidence="8" type="ORF">FHU37_000418</name>
</gene>
<dbReference type="InterPro" id="IPR006059">
    <property type="entry name" value="SBP"/>
</dbReference>
<keyword evidence="4" id="KW-0732">Signal</keyword>
<evidence type="ECO:0000313" key="8">
    <source>
        <dbReference type="EMBL" id="NYI03475.1"/>
    </source>
</evidence>
<dbReference type="InterPro" id="IPR006061">
    <property type="entry name" value="SBP_1_CS"/>
</dbReference>
<dbReference type="EMBL" id="JACBZD010000001">
    <property type="protein sequence ID" value="NYI03475.1"/>
    <property type="molecule type" value="Genomic_DNA"/>
</dbReference>
<evidence type="ECO:0000256" key="5">
    <source>
        <dbReference type="ARBA" id="ARBA00023136"/>
    </source>
</evidence>
<organism evidence="8 9">
    <name type="scientific">Allostreptomyces psammosilenae</name>
    <dbReference type="NCBI Taxonomy" id="1892865"/>
    <lineage>
        <taxon>Bacteria</taxon>
        <taxon>Bacillati</taxon>
        <taxon>Actinomycetota</taxon>
        <taxon>Actinomycetes</taxon>
        <taxon>Kitasatosporales</taxon>
        <taxon>Streptomycetaceae</taxon>
        <taxon>Allostreptomyces</taxon>
    </lineage>
</organism>
<sequence>MQLSSWRRAVVAFPLVLALVPVVAGCGVGAGGDDGVVELEFFQAKPEAVASFDALIAEFEAAHPGIDVRQNQVPNAGTALRTRLVKNDVPDVIALDGTATYGELAEAGVFADFTGDPALEAIQPGVVEVLNGVGSRPGETNGVPLSTNANGVLYNVEAFAELGLEPPTTWDELVRVCEEIEAAGRTPFAFTWKDAWTAMVGFNSLAASLAPEGFFDDREADRTTFAADFGEVAERFTALKEFGNEDPFGTDYNTGNAMFTRGEALMLTQGIWAISAIKQVNPDITVGAFAMPAADDPADNRLVSGVDTVLTTGVDTEHPEEVREFIRFLTSKEASAQYIAEQGLFSARVDVPQQDPALASLNPYFASGQVTGYPEHRFAPAVPLQAITQEFLISEDAGAFLRELDDEWEKVQARS</sequence>
<keyword evidence="7" id="KW-0449">Lipoprotein</keyword>
<protein>
    <submittedName>
        <fullName evidence="8">Raffinose/stachyose/melibiose transport system substrate-binding protein</fullName>
    </submittedName>
</protein>
<evidence type="ECO:0000256" key="4">
    <source>
        <dbReference type="ARBA" id="ARBA00022729"/>
    </source>
</evidence>
<keyword evidence="5" id="KW-0472">Membrane</keyword>
<accession>A0A852ZP37</accession>
<keyword evidence="2" id="KW-0813">Transport</keyword>
<dbReference type="PANTHER" id="PTHR43649:SF33">
    <property type="entry name" value="POLYGALACTURONAN_RHAMNOGALACTURONAN-BINDING PROTEIN YTCQ"/>
    <property type="match status" value="1"/>
</dbReference>
<dbReference type="PROSITE" id="PS01037">
    <property type="entry name" value="SBP_BACTERIAL_1"/>
    <property type="match status" value="1"/>
</dbReference>
<comment type="caution">
    <text evidence="8">The sequence shown here is derived from an EMBL/GenBank/DDBJ whole genome shotgun (WGS) entry which is preliminary data.</text>
</comment>
<dbReference type="Gene3D" id="3.40.190.10">
    <property type="entry name" value="Periplasmic binding protein-like II"/>
    <property type="match status" value="2"/>
</dbReference>
<evidence type="ECO:0000256" key="1">
    <source>
        <dbReference type="ARBA" id="ARBA00008520"/>
    </source>
</evidence>
<evidence type="ECO:0000313" key="9">
    <source>
        <dbReference type="Proteomes" id="UP000567795"/>
    </source>
</evidence>
<evidence type="ECO:0000256" key="3">
    <source>
        <dbReference type="ARBA" id="ARBA00022475"/>
    </source>
</evidence>
<dbReference type="PANTHER" id="PTHR43649">
    <property type="entry name" value="ARABINOSE-BINDING PROTEIN-RELATED"/>
    <property type="match status" value="1"/>
</dbReference>
<keyword evidence="9" id="KW-1185">Reference proteome</keyword>
<evidence type="ECO:0000256" key="2">
    <source>
        <dbReference type="ARBA" id="ARBA00022448"/>
    </source>
</evidence>
<name>A0A852ZP37_9ACTN</name>
<dbReference type="GO" id="GO:0055085">
    <property type="term" value="P:transmembrane transport"/>
    <property type="evidence" value="ECO:0007669"/>
    <property type="project" value="InterPro"/>
</dbReference>
<dbReference type="InterPro" id="IPR050490">
    <property type="entry name" value="Bact_solute-bd_prot1"/>
</dbReference>
<keyword evidence="3" id="KW-1003">Cell membrane</keyword>
<proteinExistence type="inferred from homology"/>
<dbReference type="SUPFAM" id="SSF53850">
    <property type="entry name" value="Periplasmic binding protein-like II"/>
    <property type="match status" value="1"/>
</dbReference>
<dbReference type="AlphaFoldDB" id="A0A852ZP37"/>
<keyword evidence="6" id="KW-0564">Palmitate</keyword>
<reference evidence="8 9" key="1">
    <citation type="submission" date="2020-07" db="EMBL/GenBank/DDBJ databases">
        <title>Sequencing the genomes of 1000 actinobacteria strains.</title>
        <authorList>
            <person name="Klenk H.-P."/>
        </authorList>
    </citation>
    <scope>NUCLEOTIDE SEQUENCE [LARGE SCALE GENOMIC DNA]</scope>
    <source>
        <strain evidence="8 9">DSM 42178</strain>
    </source>
</reference>
<dbReference type="Proteomes" id="UP000567795">
    <property type="component" value="Unassembled WGS sequence"/>
</dbReference>
<dbReference type="Pfam" id="PF01547">
    <property type="entry name" value="SBP_bac_1"/>
    <property type="match status" value="1"/>
</dbReference>
<evidence type="ECO:0000256" key="6">
    <source>
        <dbReference type="ARBA" id="ARBA00023139"/>
    </source>
</evidence>
<dbReference type="RefSeq" id="WP_179812516.1">
    <property type="nucleotide sequence ID" value="NZ_JACBZD010000001.1"/>
</dbReference>
<dbReference type="PROSITE" id="PS51257">
    <property type="entry name" value="PROKAR_LIPOPROTEIN"/>
    <property type="match status" value="1"/>
</dbReference>
<evidence type="ECO:0000256" key="7">
    <source>
        <dbReference type="ARBA" id="ARBA00023288"/>
    </source>
</evidence>